<sequence length="250" mass="28342">MTDGLWSKVRDQFCGLEMPPKPTGNLAYRVTLRINEISDPDVLDLVAMTALNIWIGPGMHAVGYNVRGGELFNMVLLVPDDLPEGVKRQQGNTAELRKLFEGWDPIIDNTEKWKLMHHPPLKSLATKSGRFIMACDSCHPMLPYFAQGANSSSEDAAVLGALMSKVSSVDDLQKIAPIYENLRRERVKRIQAETFIHRDRFYLPDGPEQIQRDKHFALSFNSDSWAHPNIQTWLFSYDAYQDAEKAYESG</sequence>
<keyword evidence="8" id="KW-1185">Reference proteome</keyword>
<dbReference type="SUPFAM" id="SSF54373">
    <property type="entry name" value="FAD-linked reductases, C-terminal domain"/>
    <property type="match status" value="1"/>
</dbReference>
<dbReference type="RefSeq" id="XP_046065666.1">
    <property type="nucleotide sequence ID" value="XM_046221256.1"/>
</dbReference>
<dbReference type="GO" id="GO:0071949">
    <property type="term" value="F:FAD binding"/>
    <property type="evidence" value="ECO:0007669"/>
    <property type="project" value="InterPro"/>
</dbReference>
<comment type="caution">
    <text evidence="7">The sequence shown here is derived from an EMBL/GenBank/DDBJ whole genome shotgun (WGS) entry which is preliminary data.</text>
</comment>
<keyword evidence="4" id="KW-0560">Oxidoreductase</keyword>
<reference evidence="7" key="1">
    <citation type="submission" date="2021-12" db="EMBL/GenBank/DDBJ databases">
        <title>Convergent genome expansion in fungi linked to evolution of root-endophyte symbiosis.</title>
        <authorList>
            <consortium name="DOE Joint Genome Institute"/>
            <person name="Ke Y.-H."/>
            <person name="Bonito G."/>
            <person name="Liao H.-L."/>
            <person name="Looney B."/>
            <person name="Rojas-Flechas A."/>
            <person name="Nash J."/>
            <person name="Hameed K."/>
            <person name="Schadt C."/>
            <person name="Martin F."/>
            <person name="Crous P.W."/>
            <person name="Miettinen O."/>
            <person name="Magnuson J.K."/>
            <person name="Labbe J."/>
            <person name="Jacobson D."/>
            <person name="Doktycz M.J."/>
            <person name="Veneault-Fourrey C."/>
            <person name="Kuo A."/>
            <person name="Mondo S."/>
            <person name="Calhoun S."/>
            <person name="Riley R."/>
            <person name="Ohm R."/>
            <person name="LaButti K."/>
            <person name="Andreopoulos B."/>
            <person name="Pangilinan J."/>
            <person name="Nolan M."/>
            <person name="Tritt A."/>
            <person name="Clum A."/>
            <person name="Lipzen A."/>
            <person name="Daum C."/>
            <person name="Barry K."/>
            <person name="Grigoriev I.V."/>
            <person name="Vilgalys R."/>
        </authorList>
    </citation>
    <scope>NUCLEOTIDE SEQUENCE</scope>
    <source>
        <strain evidence="7">PMI_201</strain>
    </source>
</reference>
<dbReference type="GO" id="GO:0004497">
    <property type="term" value="F:monooxygenase activity"/>
    <property type="evidence" value="ECO:0007669"/>
    <property type="project" value="UniProtKB-KW"/>
</dbReference>
<evidence type="ECO:0000256" key="4">
    <source>
        <dbReference type="ARBA" id="ARBA00023002"/>
    </source>
</evidence>
<name>A0AAD4PUE6_9EURO</name>
<keyword evidence="2" id="KW-0285">Flavoprotein</keyword>
<proteinExistence type="inferred from homology"/>
<evidence type="ECO:0000313" key="7">
    <source>
        <dbReference type="EMBL" id="KAH8689312.1"/>
    </source>
</evidence>
<evidence type="ECO:0000256" key="1">
    <source>
        <dbReference type="ARBA" id="ARBA00007992"/>
    </source>
</evidence>
<keyword evidence="5" id="KW-0503">Monooxygenase</keyword>
<evidence type="ECO:0000256" key="2">
    <source>
        <dbReference type="ARBA" id="ARBA00022630"/>
    </source>
</evidence>
<evidence type="ECO:0000259" key="6">
    <source>
        <dbReference type="Pfam" id="PF01494"/>
    </source>
</evidence>
<keyword evidence="3" id="KW-0274">FAD</keyword>
<dbReference type="EMBL" id="JAJTJA010000015">
    <property type="protein sequence ID" value="KAH8689312.1"/>
    <property type="molecule type" value="Genomic_DNA"/>
</dbReference>
<dbReference type="SUPFAM" id="SSF51905">
    <property type="entry name" value="FAD/NAD(P)-binding domain"/>
    <property type="match status" value="1"/>
</dbReference>
<evidence type="ECO:0000313" key="8">
    <source>
        <dbReference type="Proteomes" id="UP001201262"/>
    </source>
</evidence>
<evidence type="ECO:0000256" key="5">
    <source>
        <dbReference type="ARBA" id="ARBA00023033"/>
    </source>
</evidence>
<gene>
    <name evidence="7" type="ORF">BGW36DRAFT_433320</name>
</gene>
<protein>
    <recommendedName>
        <fullName evidence="6">FAD-binding domain-containing protein</fullName>
    </recommendedName>
</protein>
<comment type="similarity">
    <text evidence="1">Belongs to the paxM FAD-dependent monooxygenase family.</text>
</comment>
<dbReference type="InterPro" id="IPR002938">
    <property type="entry name" value="FAD-bd"/>
</dbReference>
<organism evidence="7 8">
    <name type="scientific">Talaromyces proteolyticus</name>
    <dbReference type="NCBI Taxonomy" id="1131652"/>
    <lineage>
        <taxon>Eukaryota</taxon>
        <taxon>Fungi</taxon>
        <taxon>Dikarya</taxon>
        <taxon>Ascomycota</taxon>
        <taxon>Pezizomycotina</taxon>
        <taxon>Eurotiomycetes</taxon>
        <taxon>Eurotiomycetidae</taxon>
        <taxon>Eurotiales</taxon>
        <taxon>Trichocomaceae</taxon>
        <taxon>Talaromyces</taxon>
        <taxon>Talaromyces sect. Bacilispori</taxon>
    </lineage>
</organism>
<dbReference type="PANTHER" id="PTHR13789">
    <property type="entry name" value="MONOOXYGENASE"/>
    <property type="match status" value="1"/>
</dbReference>
<accession>A0AAD4PUE6</accession>
<evidence type="ECO:0000256" key="3">
    <source>
        <dbReference type="ARBA" id="ARBA00022827"/>
    </source>
</evidence>
<dbReference type="PANTHER" id="PTHR13789:SF238">
    <property type="entry name" value="PUTATIVE (AFU_ORTHOLOGUE AFUA_2G01680)-RELATED"/>
    <property type="match status" value="1"/>
</dbReference>
<dbReference type="Proteomes" id="UP001201262">
    <property type="component" value="Unassembled WGS sequence"/>
</dbReference>
<dbReference type="InterPro" id="IPR050493">
    <property type="entry name" value="FAD-dep_Monooxygenase_BioMet"/>
</dbReference>
<dbReference type="GeneID" id="70251543"/>
<dbReference type="AlphaFoldDB" id="A0AAD4PUE6"/>
<dbReference type="InterPro" id="IPR036188">
    <property type="entry name" value="FAD/NAD-bd_sf"/>
</dbReference>
<dbReference type="Gene3D" id="3.50.50.60">
    <property type="entry name" value="FAD/NAD(P)-binding domain"/>
    <property type="match status" value="1"/>
</dbReference>
<dbReference type="Pfam" id="PF01494">
    <property type="entry name" value="FAD_binding_3"/>
    <property type="match status" value="1"/>
</dbReference>
<feature type="domain" description="FAD-binding" evidence="6">
    <location>
        <begin position="126"/>
        <end position="190"/>
    </location>
</feature>